<name>A0ABW9UYD2_9SPHN</name>
<feature type="domain" description="UDP-N-acetylglucosamine 2-epimerase" evidence="1">
    <location>
        <begin position="27"/>
        <end position="360"/>
    </location>
</feature>
<accession>A0ABW9UYD2</accession>
<dbReference type="GO" id="GO:0016798">
    <property type="term" value="F:hydrolase activity, acting on glycosyl bonds"/>
    <property type="evidence" value="ECO:0007669"/>
    <property type="project" value="UniProtKB-KW"/>
</dbReference>
<dbReference type="EMBL" id="WTYO01000003">
    <property type="protein sequence ID" value="MXO68805.1"/>
    <property type="molecule type" value="Genomic_DNA"/>
</dbReference>
<dbReference type="Proteomes" id="UP000444401">
    <property type="component" value="Unassembled WGS sequence"/>
</dbReference>
<proteinExistence type="predicted"/>
<keyword evidence="2" id="KW-0378">Hydrolase</keyword>
<sequence>MKIHYVSGSRADFGLMRGCLQHLAGSRHELSVVATGQHLLEKYGSSVNDIRAAGLSLAAQIPARLTGESGGEMARAFTVEMDGMIDLWERDRPDLVLVLGDRGEMLAATLAAVHLGIFTAHIHGGERSGTLDESLRHAISKLAHVHFPATEDAAQRLKRMGELPETIRVIGAPGLVDLCRSRAACIDRRAILSEYGLSVDRPLSLVVFHPVVQEAGDGGGQIRTVIRSLQSLGHQLVVLRPNSDAGGKAIDQSLDAVGEHPDIVVLTHLERRHYLSLLAAADVLVGNSSSGIIESASLGTPCVNLGSRQNDRLRNDNTIDCPEIREQEVQNAVSQALALKGPFQNFYGDGRSDEELLSAIDQIEWSPRLLVKRNAF</sequence>
<gene>
    <name evidence="2" type="primary">neuC</name>
    <name evidence="2" type="ORF">GRI72_08200</name>
</gene>
<dbReference type="Pfam" id="PF02350">
    <property type="entry name" value="Epimerase_2"/>
    <property type="match status" value="1"/>
</dbReference>
<dbReference type="PANTHER" id="PTHR43174">
    <property type="entry name" value="UDP-N-ACETYLGLUCOSAMINE 2-EPIMERASE"/>
    <property type="match status" value="1"/>
</dbReference>
<dbReference type="PANTHER" id="PTHR43174:SF3">
    <property type="entry name" value="UDP-N-ACETYLGLUCOSAMINE 2-EPIMERASE"/>
    <property type="match status" value="1"/>
</dbReference>
<dbReference type="InterPro" id="IPR003331">
    <property type="entry name" value="UDP_GlcNAc_Epimerase_2_dom"/>
</dbReference>
<reference evidence="2 3" key="1">
    <citation type="submission" date="2019-12" db="EMBL/GenBank/DDBJ databases">
        <title>Genomic-based taxomic classification of the family Erythrobacteraceae.</title>
        <authorList>
            <person name="Xu L."/>
        </authorList>
    </citation>
    <scope>NUCLEOTIDE SEQUENCE [LARGE SCALE GENOMIC DNA]</scope>
    <source>
        <strain evidence="2 3">H32</strain>
    </source>
</reference>
<evidence type="ECO:0000259" key="1">
    <source>
        <dbReference type="Pfam" id="PF02350"/>
    </source>
</evidence>
<dbReference type="EC" id="3.2.1.183" evidence="2"/>
<dbReference type="NCBIfam" id="TIGR03568">
    <property type="entry name" value="NeuC_NnaA"/>
    <property type="match status" value="1"/>
</dbReference>
<evidence type="ECO:0000313" key="2">
    <source>
        <dbReference type="EMBL" id="MXO68805.1"/>
    </source>
</evidence>
<dbReference type="RefSeq" id="WP_160733417.1">
    <property type="nucleotide sequence ID" value="NZ_WTYO01000003.1"/>
</dbReference>
<comment type="caution">
    <text evidence="2">The sequence shown here is derived from an EMBL/GenBank/DDBJ whole genome shotgun (WGS) entry which is preliminary data.</text>
</comment>
<keyword evidence="3" id="KW-1185">Reference proteome</keyword>
<organism evidence="2 3">
    <name type="scientific">Pelagerythrobacter marinus</name>
    <dbReference type="NCBI Taxonomy" id="538382"/>
    <lineage>
        <taxon>Bacteria</taxon>
        <taxon>Pseudomonadati</taxon>
        <taxon>Pseudomonadota</taxon>
        <taxon>Alphaproteobacteria</taxon>
        <taxon>Sphingomonadales</taxon>
        <taxon>Erythrobacteraceae</taxon>
        <taxon>Pelagerythrobacter</taxon>
    </lineage>
</organism>
<dbReference type="InterPro" id="IPR020004">
    <property type="entry name" value="UDP-GlcNAc_Epase"/>
</dbReference>
<evidence type="ECO:0000313" key="3">
    <source>
        <dbReference type="Proteomes" id="UP000444401"/>
    </source>
</evidence>
<dbReference type="SUPFAM" id="SSF53756">
    <property type="entry name" value="UDP-Glycosyltransferase/glycogen phosphorylase"/>
    <property type="match status" value="1"/>
</dbReference>
<dbReference type="InterPro" id="IPR029767">
    <property type="entry name" value="WecB-like"/>
</dbReference>
<dbReference type="Gene3D" id="3.40.50.2000">
    <property type="entry name" value="Glycogen Phosphorylase B"/>
    <property type="match status" value="2"/>
</dbReference>
<keyword evidence="2" id="KW-0326">Glycosidase</keyword>
<protein>
    <submittedName>
        <fullName evidence="2">UDP-N-acetylglucosamine 2-epimerase (Hydrolyzing)</fullName>
        <ecNumber evidence="2">3.2.1.183</ecNumber>
    </submittedName>
</protein>